<dbReference type="InterPro" id="IPR024171">
    <property type="entry name" value="SRK-like_kinase"/>
</dbReference>
<dbReference type="SMART" id="SM00108">
    <property type="entry name" value="B_lectin"/>
    <property type="match status" value="1"/>
</dbReference>
<dbReference type="InterPro" id="IPR036426">
    <property type="entry name" value="Bulb-type_lectin_dom_sf"/>
</dbReference>
<keyword evidence="13 21" id="KW-1133">Transmembrane helix</keyword>
<dbReference type="GO" id="GO:0005524">
    <property type="term" value="F:ATP binding"/>
    <property type="evidence" value="ECO:0007669"/>
    <property type="project" value="UniProtKB-KW"/>
</dbReference>
<dbReference type="Pfam" id="PF00954">
    <property type="entry name" value="S_locus_glycop"/>
    <property type="match status" value="1"/>
</dbReference>
<dbReference type="InterPro" id="IPR003609">
    <property type="entry name" value="Pan_app"/>
</dbReference>
<keyword evidence="6 21" id="KW-0812">Transmembrane</keyword>
<dbReference type="PROSITE" id="PS50927">
    <property type="entry name" value="BULB_LECTIN"/>
    <property type="match status" value="2"/>
</dbReference>
<feature type="domain" description="Protein kinase" evidence="23">
    <location>
        <begin position="478"/>
        <end position="744"/>
    </location>
</feature>
<dbReference type="Pfam" id="PF07714">
    <property type="entry name" value="PK_Tyr_Ser-Thr"/>
    <property type="match status" value="1"/>
</dbReference>
<dbReference type="InterPro" id="IPR000858">
    <property type="entry name" value="S_locus_glycoprot_dom"/>
</dbReference>
<dbReference type="SUPFAM" id="SSF51110">
    <property type="entry name" value="alpha-D-mannose-specific plant lectins"/>
    <property type="match status" value="2"/>
</dbReference>
<evidence type="ECO:0000256" key="9">
    <source>
        <dbReference type="ARBA" id="ARBA00022737"/>
    </source>
</evidence>
<name>A0AA39VVZ0_ACESA</name>
<evidence type="ECO:0000259" key="25">
    <source>
        <dbReference type="PROSITE" id="PS50948"/>
    </source>
</evidence>
<dbReference type="InterPro" id="IPR001480">
    <property type="entry name" value="Bulb-type_lectin_dom"/>
</dbReference>
<feature type="domain" description="Bulb-type lectin" evidence="24">
    <location>
        <begin position="33"/>
        <end position="158"/>
    </location>
</feature>
<comment type="similarity">
    <text evidence="20">Belongs to the protein kinase superfamily. Ser/Thr protein kinase family.</text>
</comment>
<comment type="subcellular location">
    <subcellularLocation>
        <location evidence="1">Cell membrane</location>
        <topology evidence="1">Single-pass type I membrane protein</topology>
    </subcellularLocation>
</comment>
<keyword evidence="3 20" id="KW-0723">Serine/threonine-protein kinase</keyword>
<feature type="chain" id="PRO_5041467319" description="Receptor-like serine/threonine-protein kinase" evidence="22">
    <location>
        <begin position="32"/>
        <end position="771"/>
    </location>
</feature>
<keyword evidence="10 20" id="KW-0547">Nucleotide-binding</keyword>
<dbReference type="InterPro" id="IPR011009">
    <property type="entry name" value="Kinase-like_dom_sf"/>
</dbReference>
<comment type="catalytic activity">
    <reaction evidence="18 20">
        <text>L-threonyl-[protein] + ATP = O-phospho-L-threonyl-[protein] + ADP + H(+)</text>
        <dbReference type="Rhea" id="RHEA:46608"/>
        <dbReference type="Rhea" id="RHEA-COMP:11060"/>
        <dbReference type="Rhea" id="RHEA-COMP:11605"/>
        <dbReference type="ChEBI" id="CHEBI:15378"/>
        <dbReference type="ChEBI" id="CHEBI:30013"/>
        <dbReference type="ChEBI" id="CHEBI:30616"/>
        <dbReference type="ChEBI" id="CHEBI:61977"/>
        <dbReference type="ChEBI" id="CHEBI:456216"/>
        <dbReference type="EC" id="2.7.11.1"/>
    </reaction>
</comment>
<comment type="caution">
    <text evidence="26">The sequence shown here is derived from an EMBL/GenBank/DDBJ whole genome shotgun (WGS) entry which is preliminary data.</text>
</comment>
<dbReference type="FunFam" id="2.90.10.10:FF:000016">
    <property type="entry name" value="G-type lectin S-receptor-like serine/threonine-protein kinase"/>
    <property type="match status" value="1"/>
</dbReference>
<evidence type="ECO:0000256" key="22">
    <source>
        <dbReference type="SAM" id="SignalP"/>
    </source>
</evidence>
<keyword evidence="2" id="KW-1003">Cell membrane</keyword>
<dbReference type="PANTHER" id="PTHR47974:SF13">
    <property type="entry name" value="G-TYPE LECTIN S-RECEPTOR-LIKE SERINE_THREONINE-PROTEIN KINASE SD3-1"/>
    <property type="match status" value="1"/>
</dbReference>
<evidence type="ECO:0000256" key="12">
    <source>
        <dbReference type="ARBA" id="ARBA00022840"/>
    </source>
</evidence>
<dbReference type="PIRSF" id="PIRSF000641">
    <property type="entry name" value="SRK"/>
    <property type="match status" value="1"/>
</dbReference>
<organism evidence="26 27">
    <name type="scientific">Acer saccharum</name>
    <name type="common">Sugar maple</name>
    <dbReference type="NCBI Taxonomy" id="4024"/>
    <lineage>
        <taxon>Eukaryota</taxon>
        <taxon>Viridiplantae</taxon>
        <taxon>Streptophyta</taxon>
        <taxon>Embryophyta</taxon>
        <taxon>Tracheophyta</taxon>
        <taxon>Spermatophyta</taxon>
        <taxon>Magnoliopsida</taxon>
        <taxon>eudicotyledons</taxon>
        <taxon>Gunneridae</taxon>
        <taxon>Pentapetalae</taxon>
        <taxon>rosids</taxon>
        <taxon>malvids</taxon>
        <taxon>Sapindales</taxon>
        <taxon>Sapindaceae</taxon>
        <taxon>Hippocastanoideae</taxon>
        <taxon>Acereae</taxon>
        <taxon>Acer</taxon>
    </lineage>
</organism>
<keyword evidence="8" id="KW-0430">Lectin</keyword>
<dbReference type="Gene3D" id="3.30.200.20">
    <property type="entry name" value="Phosphorylase Kinase, domain 1"/>
    <property type="match status" value="1"/>
</dbReference>
<keyword evidence="12 20" id="KW-0067">ATP-binding</keyword>
<evidence type="ECO:0000259" key="24">
    <source>
        <dbReference type="PROSITE" id="PS50927"/>
    </source>
</evidence>
<dbReference type="GO" id="GO:0030246">
    <property type="term" value="F:carbohydrate binding"/>
    <property type="evidence" value="ECO:0007669"/>
    <property type="project" value="UniProtKB-KW"/>
</dbReference>
<evidence type="ECO:0000256" key="20">
    <source>
        <dbReference type="PIRNR" id="PIRNR000641"/>
    </source>
</evidence>
<dbReference type="PROSITE" id="PS50011">
    <property type="entry name" value="PROTEIN_KINASE_DOM"/>
    <property type="match status" value="1"/>
</dbReference>
<dbReference type="PANTHER" id="PTHR47974">
    <property type="entry name" value="OS07G0415500 PROTEIN"/>
    <property type="match status" value="1"/>
</dbReference>
<feature type="signal peptide" evidence="22">
    <location>
        <begin position="1"/>
        <end position="31"/>
    </location>
</feature>
<dbReference type="EMBL" id="JAUESC010000004">
    <property type="protein sequence ID" value="KAK0594897.1"/>
    <property type="molecule type" value="Genomic_DNA"/>
</dbReference>
<dbReference type="SMART" id="SM00473">
    <property type="entry name" value="PAN_AP"/>
    <property type="match status" value="1"/>
</dbReference>
<evidence type="ECO:0000256" key="7">
    <source>
        <dbReference type="ARBA" id="ARBA00022729"/>
    </source>
</evidence>
<dbReference type="CDD" id="cd00028">
    <property type="entry name" value="B_lectin"/>
    <property type="match status" value="1"/>
</dbReference>
<keyword evidence="4" id="KW-0245">EGF-like domain</keyword>
<evidence type="ECO:0000256" key="10">
    <source>
        <dbReference type="ARBA" id="ARBA00022741"/>
    </source>
</evidence>
<dbReference type="InterPro" id="IPR001245">
    <property type="entry name" value="Ser-Thr/Tyr_kinase_cat_dom"/>
</dbReference>
<evidence type="ECO:0000256" key="21">
    <source>
        <dbReference type="SAM" id="Phobius"/>
    </source>
</evidence>
<dbReference type="GO" id="GO:0005886">
    <property type="term" value="C:plasma membrane"/>
    <property type="evidence" value="ECO:0007669"/>
    <property type="project" value="UniProtKB-SubCell"/>
</dbReference>
<dbReference type="PROSITE" id="PS50948">
    <property type="entry name" value="PAN"/>
    <property type="match status" value="1"/>
</dbReference>
<keyword evidence="7 22" id="KW-0732">Signal</keyword>
<dbReference type="Gene3D" id="2.90.10.10">
    <property type="entry name" value="Bulb-type lectin domain"/>
    <property type="match status" value="2"/>
</dbReference>
<evidence type="ECO:0000256" key="1">
    <source>
        <dbReference type="ARBA" id="ARBA00004251"/>
    </source>
</evidence>
<evidence type="ECO:0000259" key="23">
    <source>
        <dbReference type="PROSITE" id="PS50011"/>
    </source>
</evidence>
<keyword evidence="11 20" id="KW-0418">Kinase</keyword>
<evidence type="ECO:0000313" key="26">
    <source>
        <dbReference type="EMBL" id="KAK0594897.1"/>
    </source>
</evidence>
<protein>
    <recommendedName>
        <fullName evidence="20">Receptor-like serine/threonine-protein kinase</fullName>
        <ecNumber evidence="20">2.7.11.1</ecNumber>
    </recommendedName>
</protein>
<dbReference type="AlphaFoldDB" id="A0AA39VVZ0"/>
<evidence type="ECO:0000256" key="17">
    <source>
        <dbReference type="ARBA" id="ARBA00023180"/>
    </source>
</evidence>
<keyword evidence="27" id="KW-1185">Reference proteome</keyword>
<dbReference type="InterPro" id="IPR000719">
    <property type="entry name" value="Prot_kinase_dom"/>
</dbReference>
<evidence type="ECO:0000256" key="19">
    <source>
        <dbReference type="ARBA" id="ARBA00048679"/>
    </source>
</evidence>
<evidence type="ECO:0000256" key="13">
    <source>
        <dbReference type="ARBA" id="ARBA00022989"/>
    </source>
</evidence>
<evidence type="ECO:0000256" key="4">
    <source>
        <dbReference type="ARBA" id="ARBA00022536"/>
    </source>
</evidence>
<keyword evidence="17" id="KW-0325">Glycoprotein</keyword>
<evidence type="ECO:0000256" key="18">
    <source>
        <dbReference type="ARBA" id="ARBA00047899"/>
    </source>
</evidence>
<evidence type="ECO:0000256" key="15">
    <source>
        <dbReference type="ARBA" id="ARBA00023157"/>
    </source>
</evidence>
<comment type="catalytic activity">
    <reaction evidence="19 20">
        <text>L-seryl-[protein] + ATP = O-phospho-L-seryl-[protein] + ADP + H(+)</text>
        <dbReference type="Rhea" id="RHEA:17989"/>
        <dbReference type="Rhea" id="RHEA-COMP:9863"/>
        <dbReference type="Rhea" id="RHEA-COMP:11604"/>
        <dbReference type="ChEBI" id="CHEBI:15378"/>
        <dbReference type="ChEBI" id="CHEBI:29999"/>
        <dbReference type="ChEBI" id="CHEBI:30616"/>
        <dbReference type="ChEBI" id="CHEBI:83421"/>
        <dbReference type="ChEBI" id="CHEBI:456216"/>
        <dbReference type="EC" id="2.7.11.1"/>
    </reaction>
</comment>
<reference evidence="26" key="2">
    <citation type="submission" date="2023-06" db="EMBL/GenBank/DDBJ databases">
        <authorList>
            <person name="Swenson N.G."/>
            <person name="Wegrzyn J.L."/>
            <person name="Mcevoy S.L."/>
        </authorList>
    </citation>
    <scope>NUCLEOTIDE SEQUENCE</scope>
    <source>
        <strain evidence="26">NS2018</strain>
        <tissue evidence="26">Leaf</tissue>
    </source>
</reference>
<dbReference type="Pfam" id="PF01453">
    <property type="entry name" value="B_lectin"/>
    <property type="match status" value="1"/>
</dbReference>
<evidence type="ECO:0000313" key="27">
    <source>
        <dbReference type="Proteomes" id="UP001168877"/>
    </source>
</evidence>
<dbReference type="FunFam" id="3.30.200.20:FF:000798">
    <property type="entry name" value="G-type lectin S-receptor-like serine/threonine-protein kinase SD3-1"/>
    <property type="match status" value="1"/>
</dbReference>
<dbReference type="Proteomes" id="UP001168877">
    <property type="component" value="Unassembled WGS sequence"/>
</dbReference>
<evidence type="ECO:0000256" key="14">
    <source>
        <dbReference type="ARBA" id="ARBA00023136"/>
    </source>
</evidence>
<dbReference type="Gene3D" id="1.10.510.10">
    <property type="entry name" value="Transferase(Phosphotransferase) domain 1"/>
    <property type="match status" value="2"/>
</dbReference>
<dbReference type="SUPFAM" id="SSF56112">
    <property type="entry name" value="Protein kinase-like (PK-like)"/>
    <property type="match status" value="1"/>
</dbReference>
<dbReference type="GO" id="GO:0048544">
    <property type="term" value="P:recognition of pollen"/>
    <property type="evidence" value="ECO:0007669"/>
    <property type="project" value="InterPro"/>
</dbReference>
<evidence type="ECO:0000256" key="8">
    <source>
        <dbReference type="ARBA" id="ARBA00022734"/>
    </source>
</evidence>
<feature type="transmembrane region" description="Helical" evidence="21">
    <location>
        <begin position="446"/>
        <end position="469"/>
    </location>
</feature>
<evidence type="ECO:0000256" key="11">
    <source>
        <dbReference type="ARBA" id="ARBA00022777"/>
    </source>
</evidence>
<evidence type="ECO:0000256" key="3">
    <source>
        <dbReference type="ARBA" id="ARBA00022527"/>
    </source>
</evidence>
<dbReference type="EC" id="2.7.11.1" evidence="20"/>
<dbReference type="CDD" id="cd12087">
    <property type="entry name" value="TM_EGFR-like"/>
    <property type="match status" value="1"/>
</dbReference>
<keyword evidence="9" id="KW-0677">Repeat</keyword>
<reference evidence="26" key="1">
    <citation type="journal article" date="2022" name="Plant J.">
        <title>Strategies of tolerance reflected in two North American maple genomes.</title>
        <authorList>
            <person name="McEvoy S.L."/>
            <person name="Sezen U.U."/>
            <person name="Trouern-Trend A."/>
            <person name="McMahon S.M."/>
            <person name="Schaberg P.G."/>
            <person name="Yang J."/>
            <person name="Wegrzyn J.L."/>
            <person name="Swenson N.G."/>
        </authorList>
    </citation>
    <scope>NUCLEOTIDE SEQUENCE</scope>
    <source>
        <strain evidence="26">NS2018</strain>
    </source>
</reference>
<proteinExistence type="inferred from homology"/>
<keyword evidence="15" id="KW-1015">Disulfide bond</keyword>
<evidence type="ECO:0000256" key="5">
    <source>
        <dbReference type="ARBA" id="ARBA00022679"/>
    </source>
</evidence>
<keyword evidence="14 21" id="KW-0472">Membrane</keyword>
<evidence type="ECO:0000256" key="2">
    <source>
        <dbReference type="ARBA" id="ARBA00022475"/>
    </source>
</evidence>
<gene>
    <name evidence="26" type="ORF">LWI29_001678</name>
</gene>
<evidence type="ECO:0000256" key="6">
    <source>
        <dbReference type="ARBA" id="ARBA00022692"/>
    </source>
</evidence>
<evidence type="ECO:0000256" key="16">
    <source>
        <dbReference type="ARBA" id="ARBA00023170"/>
    </source>
</evidence>
<accession>A0AA39VVZ0</accession>
<feature type="domain" description="Bulb-type lectin" evidence="24">
    <location>
        <begin position="161"/>
        <end position="280"/>
    </location>
</feature>
<feature type="domain" description="Apple" evidence="25">
    <location>
        <begin position="332"/>
        <end position="412"/>
    </location>
</feature>
<dbReference type="GO" id="GO:0004674">
    <property type="term" value="F:protein serine/threonine kinase activity"/>
    <property type="evidence" value="ECO:0007669"/>
    <property type="project" value="UniProtKB-KW"/>
</dbReference>
<dbReference type="FunFam" id="1.10.510.10:FF:000846">
    <property type="entry name" value="G-type lectin S-receptor-like serine/threonine-protein kinase SD3-1"/>
    <property type="match status" value="1"/>
</dbReference>
<keyword evidence="5 20" id="KW-0808">Transferase</keyword>
<keyword evidence="16" id="KW-0675">Receptor</keyword>
<sequence length="771" mass="86372">MLQQGRFFPNSSFVLCISGLLLLLLFRVVVAANISLGSKLTVSGNDLWLSSNGDFAFGFYNRSDQPNQFSVGIRFNSKSISVDKQTVVWVAGADATVGNNSYFQLTRNGDLVLFDCSKEFPVWSITRSQWNVTSAVLRDDGNFVLLNDNKDIVWQSFDTPSNTLLPGQKLSALKSLRAESTDPLSSYYSLHLNDRGQLQLKWESSVNYWNNGSPSGHKNLTAVLTSNGTLQLQDQYSKPVWSVFGEDHDDSVKFRFLRLDADGNLRLYSWVEASQSWRSVWQAVENQCNVFATCGDRGICVFNASGSHDCKCPFKSTSGSASKCLLPYQQECKSGPTLDTYEHNSLYGMYPANRSTFQSSLEKCKLACLLDAQCTAVTFSKSGRAQCQMMKTQYVSGYSDPSVDSVSFVKKCPFSDPLAVNPGSPPLNSRPSSPLKQSFRLSVPCLIGAVSATIVVVILIQLGVGIFLYRRRKSITRKVALALTGHNSKGLIMLSSCEIKELSQDFKYQMGAKMFKGKQPDNQWVAIKKLDATICERKFRCLVSKIGNIHHKNLVKLEGYCCELRHRYLVYEFAKYGSVKNYMEDSKLCKKLTWIKRVDICLSVARALCYLHTQCREFINHGNLKWENVVLDENFEAKVTEFGLGIFLDETSTYSLSAEKDVEDFGKMLLILVSGCQEVEGYSQQAYEELMEGKAETVVDKRIDGGVDPEELERVLRITFWCLQTDERMRPSMGEVVKVLEGTLSVDPAPPPFACRRTVEEEESSESGFEA</sequence>